<evidence type="ECO:0000313" key="1">
    <source>
        <dbReference type="EMBL" id="WEY84354.1"/>
    </source>
</evidence>
<accession>A0AAX3RP01</accession>
<reference evidence="1" key="1">
    <citation type="submission" date="2025-02" db="EMBL/GenBank/DDBJ databases">
        <title>Complete genome sequences of 52 Bacillus and Priestia strains isolated from West-African fermentations and 26 reference strains from the DSMZ collection.</title>
        <authorList>
            <person name="Wiedenbein E.S."/>
            <person name="Canoy T.S."/>
            <person name="Hui Y."/>
            <person name="Parkouda C."/>
            <person name="Dawende C."/>
            <person name="Ametefe E."/>
            <person name="Jespersen L."/>
            <person name="Nielsen D.S."/>
        </authorList>
    </citation>
    <scope>NUCLEOTIDE SEQUENCE</scope>
    <source>
        <strain evidence="1">PRO56</strain>
    </source>
</reference>
<dbReference type="AlphaFoldDB" id="A0AAX3RP01"/>
<dbReference type="Proteomes" id="UP001214898">
    <property type="component" value="Chromosome"/>
</dbReference>
<proteinExistence type="predicted"/>
<name>A0AAX3RP01_BACIU</name>
<gene>
    <name evidence="1" type="ORF">P5633_18965</name>
</gene>
<protein>
    <submittedName>
        <fullName evidence="1">Uncharacterized protein</fullName>
    </submittedName>
</protein>
<dbReference type="EMBL" id="CP120576">
    <property type="protein sequence ID" value="WEY84354.1"/>
    <property type="molecule type" value="Genomic_DNA"/>
</dbReference>
<organism evidence="1 2">
    <name type="scientific">Bacillus subtilis</name>
    <dbReference type="NCBI Taxonomy" id="1423"/>
    <lineage>
        <taxon>Bacteria</taxon>
        <taxon>Bacillati</taxon>
        <taxon>Bacillota</taxon>
        <taxon>Bacilli</taxon>
        <taxon>Bacillales</taxon>
        <taxon>Bacillaceae</taxon>
        <taxon>Bacillus</taxon>
    </lineage>
</organism>
<sequence>MTKQTPSLEQLILRLDFEKAILLAEQMDLEQFQIQLVNFATKEDSNILWYPFLLEYMLYNESAKLHNTAFHILSLPLCHLDNAGLASLYHARKALALSNGDDVEHLVPFLLLNQSPEELVSNEEAKQFALKILKINPEHKYAKDFLENLD</sequence>
<evidence type="ECO:0000313" key="2">
    <source>
        <dbReference type="Proteomes" id="UP001214898"/>
    </source>
</evidence>